<dbReference type="Proteomes" id="UP000484885">
    <property type="component" value="Unassembled WGS sequence"/>
</dbReference>
<feature type="domain" description="Cyclic di-GMP receptor atypical PilZ" evidence="1">
    <location>
        <begin position="34"/>
        <end position="175"/>
    </location>
</feature>
<dbReference type="Pfam" id="PF16823">
    <property type="entry name" value="tPilZ"/>
    <property type="match status" value="1"/>
</dbReference>
<evidence type="ECO:0000313" key="3">
    <source>
        <dbReference type="Proteomes" id="UP000484885"/>
    </source>
</evidence>
<proteinExistence type="predicted"/>
<sequence length="181" mass="20648">MIDYEDRLVAIWEADEGADEREMDRLEAGNVAVLQGVAAVEEGASHRLREEQPELYQEIERLNARLDLLVDMVGRLLAEQRESGPTRRVRLAVEEIEFVAPAEEAAPGQAGRLSLRLHASVPEPLTLPGKITAERRDTENRRWVCFQPLAMSGRLRDALDQLVFRHHRRMIAEQRSRRAHG</sequence>
<dbReference type="EMBL" id="JAAGSC010000044">
    <property type="protein sequence ID" value="NDY97132.1"/>
    <property type="molecule type" value="Genomic_DNA"/>
</dbReference>
<accession>A0A845V3A6</accession>
<keyword evidence="3" id="KW-1185">Reference proteome</keyword>
<evidence type="ECO:0000259" key="1">
    <source>
        <dbReference type="Pfam" id="PF16823"/>
    </source>
</evidence>
<comment type="caution">
    <text evidence="2">The sequence shown here is derived from an EMBL/GenBank/DDBJ whole genome shotgun (WGS) entry which is preliminary data.</text>
</comment>
<name>A0A845V3A6_9GAMM</name>
<gene>
    <name evidence="2" type="ORF">G3I74_15520</name>
</gene>
<organism evidence="2 3">
    <name type="scientific">Wenzhouxiangella limi</name>
    <dbReference type="NCBI Taxonomy" id="2707351"/>
    <lineage>
        <taxon>Bacteria</taxon>
        <taxon>Pseudomonadati</taxon>
        <taxon>Pseudomonadota</taxon>
        <taxon>Gammaproteobacteria</taxon>
        <taxon>Chromatiales</taxon>
        <taxon>Wenzhouxiangellaceae</taxon>
        <taxon>Wenzhouxiangella</taxon>
    </lineage>
</organism>
<dbReference type="RefSeq" id="WP_164212497.1">
    <property type="nucleotide sequence ID" value="NZ_JAAGSC010000044.1"/>
</dbReference>
<protein>
    <recommendedName>
        <fullName evidence="1">Cyclic di-GMP receptor atypical PilZ domain-containing protein</fullName>
    </recommendedName>
</protein>
<dbReference type="InterPro" id="IPR031800">
    <property type="entry name" value="PilZ_atypical"/>
</dbReference>
<reference evidence="2 3" key="1">
    <citation type="submission" date="2020-02" db="EMBL/GenBank/DDBJ databases">
        <authorList>
            <person name="Zhang X.-Y."/>
        </authorList>
    </citation>
    <scope>NUCLEOTIDE SEQUENCE [LARGE SCALE GENOMIC DNA]</scope>
    <source>
        <strain evidence="2 3">C33</strain>
    </source>
</reference>
<dbReference type="AlphaFoldDB" id="A0A845V3A6"/>
<evidence type="ECO:0000313" key="2">
    <source>
        <dbReference type="EMBL" id="NDY97132.1"/>
    </source>
</evidence>